<dbReference type="Proteomes" id="UP000238007">
    <property type="component" value="Unassembled WGS sequence"/>
</dbReference>
<feature type="binding site" description="covalent" evidence="9">
    <location>
        <position position="205"/>
    </location>
    <ligand>
        <name>heme c</name>
        <dbReference type="ChEBI" id="CHEBI:61717"/>
    </ligand>
</feature>
<dbReference type="GO" id="GO:0046872">
    <property type="term" value="F:metal ion binding"/>
    <property type="evidence" value="ECO:0007669"/>
    <property type="project" value="UniProtKB-KW"/>
</dbReference>
<evidence type="ECO:0000256" key="8">
    <source>
        <dbReference type="ARBA" id="ARBA00023136"/>
    </source>
</evidence>
<dbReference type="PANTHER" id="PTHR10266">
    <property type="entry name" value="CYTOCHROME C1"/>
    <property type="match status" value="1"/>
</dbReference>
<dbReference type="Gene3D" id="1.20.5.100">
    <property type="entry name" value="Cytochrome c1, transmembrane anchor, C-terminal"/>
    <property type="match status" value="1"/>
</dbReference>
<feature type="binding site" description="covalent" evidence="9">
    <location>
        <position position="63"/>
    </location>
    <ligand>
        <name>heme c</name>
        <dbReference type="ChEBI" id="CHEBI:61717"/>
    </ligand>
</feature>
<keyword evidence="7 9" id="KW-0408">Iron</keyword>
<keyword evidence="5 9" id="KW-0479">Metal-binding</keyword>
<evidence type="ECO:0000256" key="6">
    <source>
        <dbReference type="ARBA" id="ARBA00022989"/>
    </source>
</evidence>
<dbReference type="PANTHER" id="PTHR10266:SF3">
    <property type="entry name" value="CYTOCHROME C1, HEME PROTEIN, MITOCHONDRIAL"/>
    <property type="match status" value="1"/>
</dbReference>
<evidence type="ECO:0000313" key="13">
    <source>
        <dbReference type="EMBL" id="PRY75779.1"/>
    </source>
</evidence>
<gene>
    <name evidence="13" type="ORF">CLV80_111131</name>
</gene>
<reference evidence="13 14" key="1">
    <citation type="submission" date="2018-03" db="EMBL/GenBank/DDBJ databases">
        <title>Genomic Encyclopedia of Archaeal and Bacterial Type Strains, Phase II (KMG-II): from individual species to whole genera.</title>
        <authorList>
            <person name="Goeker M."/>
        </authorList>
    </citation>
    <scope>NUCLEOTIDE SEQUENCE [LARGE SCALE GENOMIC DNA]</scope>
    <source>
        <strain evidence="13 14">DSM 101533</strain>
    </source>
</reference>
<dbReference type="PROSITE" id="PS51007">
    <property type="entry name" value="CYTC"/>
    <property type="match status" value="1"/>
</dbReference>
<evidence type="ECO:0000256" key="7">
    <source>
        <dbReference type="ARBA" id="ARBA00023004"/>
    </source>
</evidence>
<dbReference type="GO" id="GO:0016020">
    <property type="term" value="C:membrane"/>
    <property type="evidence" value="ECO:0007669"/>
    <property type="project" value="UniProtKB-SubCell"/>
</dbReference>
<feature type="chain" id="PRO_5015665502" description="Cytochrome c1" evidence="11">
    <location>
        <begin position="23"/>
        <end position="279"/>
    </location>
</feature>
<dbReference type="GO" id="GO:0009055">
    <property type="term" value="F:electron transfer activity"/>
    <property type="evidence" value="ECO:0007669"/>
    <property type="project" value="InterPro"/>
</dbReference>
<feature type="binding site" description="covalent" evidence="9">
    <location>
        <position position="59"/>
    </location>
    <ligand>
        <name>heme c</name>
        <dbReference type="ChEBI" id="CHEBI:61717"/>
    </ligand>
</feature>
<evidence type="ECO:0000259" key="12">
    <source>
        <dbReference type="PROSITE" id="PS51007"/>
    </source>
</evidence>
<feature type="transmembrane region" description="Helical" evidence="10">
    <location>
        <begin position="249"/>
        <end position="268"/>
    </location>
</feature>
<keyword evidence="3 9" id="KW-0349">Heme</keyword>
<dbReference type="EMBL" id="PVTP01000011">
    <property type="protein sequence ID" value="PRY75779.1"/>
    <property type="molecule type" value="Genomic_DNA"/>
</dbReference>
<evidence type="ECO:0000256" key="10">
    <source>
        <dbReference type="SAM" id="Phobius"/>
    </source>
</evidence>
<proteinExistence type="predicted"/>
<dbReference type="InterPro" id="IPR002326">
    <property type="entry name" value="Cyt_c1"/>
</dbReference>
<evidence type="ECO:0000256" key="4">
    <source>
        <dbReference type="ARBA" id="ARBA00022692"/>
    </source>
</evidence>
<keyword evidence="8 10" id="KW-0472">Membrane</keyword>
<evidence type="ECO:0000256" key="1">
    <source>
        <dbReference type="ARBA" id="ARBA00004370"/>
    </source>
</evidence>
<organism evidence="13 14">
    <name type="scientific">Yoonia maritima</name>
    <dbReference type="NCBI Taxonomy" id="1435347"/>
    <lineage>
        <taxon>Bacteria</taxon>
        <taxon>Pseudomonadati</taxon>
        <taxon>Pseudomonadota</taxon>
        <taxon>Alphaproteobacteria</taxon>
        <taxon>Rhodobacterales</taxon>
        <taxon>Paracoccaceae</taxon>
        <taxon>Yoonia</taxon>
    </lineage>
</organism>
<keyword evidence="6 10" id="KW-1133">Transmembrane helix</keyword>
<dbReference type="InterPro" id="IPR009056">
    <property type="entry name" value="Cyt_c-like_dom"/>
</dbReference>
<sequence>MFRKLTLTAATMLALTSGQVFAAEAETEIEDFAFSFEGPFGSFDQMQLQRGLQIYTEVCSACHGLEFVAFRTLHDEGGPALPEDQMRAYAEFYEVYDESIEDYRAATPADKFPAVTGAGAPDLSLMAKSRAGFHGPLGSGINQLVKGMGGAEYIASILSGYHETPECAPEDFDGYYNVAFAPGGYPEECLDDHGHRTVPGSWIGMAPPLWGDDVEYADGHSTELHHEAQDVAAFLMWTAEPKMMARKQAGLSGVILLIMLSVLLYLTNKRLWAPHKHKD</sequence>
<feature type="signal peptide" evidence="11">
    <location>
        <begin position="1"/>
        <end position="22"/>
    </location>
</feature>
<keyword evidence="4 10" id="KW-0812">Transmembrane</keyword>
<keyword evidence="14" id="KW-1185">Reference proteome</keyword>
<evidence type="ECO:0000313" key="14">
    <source>
        <dbReference type="Proteomes" id="UP000238007"/>
    </source>
</evidence>
<accession>A0A2T0VVQ8</accession>
<dbReference type="AlphaFoldDB" id="A0A2T0VVQ8"/>
<dbReference type="Gene3D" id="1.10.760.10">
    <property type="entry name" value="Cytochrome c-like domain"/>
    <property type="match status" value="1"/>
</dbReference>
<comment type="cofactor">
    <cofactor evidence="9">
        <name>heme c</name>
        <dbReference type="ChEBI" id="CHEBI:61717"/>
    </cofactor>
    <text evidence="9">Binds 1 heme c group covalently per subunit.</text>
</comment>
<evidence type="ECO:0000256" key="3">
    <source>
        <dbReference type="ARBA" id="ARBA00022617"/>
    </source>
</evidence>
<comment type="subcellular location">
    <subcellularLocation>
        <location evidence="1">Membrane</location>
    </subcellularLocation>
</comment>
<comment type="caution">
    <text evidence="13">The sequence shown here is derived from an EMBL/GenBank/DDBJ whole genome shotgun (WGS) entry which is preliminary data.</text>
</comment>
<protein>
    <recommendedName>
        <fullName evidence="2">Cytochrome c1</fullName>
    </recommendedName>
</protein>
<evidence type="ECO:0000256" key="2">
    <source>
        <dbReference type="ARBA" id="ARBA00016165"/>
    </source>
</evidence>
<evidence type="ECO:0000256" key="9">
    <source>
        <dbReference type="PIRSR" id="PIRSR602326-1"/>
    </source>
</evidence>
<evidence type="ECO:0000256" key="5">
    <source>
        <dbReference type="ARBA" id="ARBA00022723"/>
    </source>
</evidence>
<evidence type="ECO:0000256" key="11">
    <source>
        <dbReference type="SAM" id="SignalP"/>
    </source>
</evidence>
<dbReference type="PRINTS" id="PR00603">
    <property type="entry name" value="CYTOCHROMEC1"/>
</dbReference>
<dbReference type="SUPFAM" id="SSF46626">
    <property type="entry name" value="Cytochrome c"/>
    <property type="match status" value="1"/>
</dbReference>
<dbReference type="InterPro" id="IPR036909">
    <property type="entry name" value="Cyt_c-like_dom_sf"/>
</dbReference>
<feature type="domain" description="Cytochrome c" evidence="12">
    <location>
        <begin position="46"/>
        <end position="165"/>
    </location>
</feature>
<dbReference type="GO" id="GO:0020037">
    <property type="term" value="F:heme binding"/>
    <property type="evidence" value="ECO:0007669"/>
    <property type="project" value="InterPro"/>
</dbReference>
<dbReference type="Pfam" id="PF02167">
    <property type="entry name" value="Cytochrom_C1"/>
    <property type="match status" value="1"/>
</dbReference>
<keyword evidence="11" id="KW-0732">Signal</keyword>
<feature type="binding site" description="covalent" evidence="9">
    <location>
        <position position="62"/>
    </location>
    <ligand>
        <name>heme c</name>
        <dbReference type="ChEBI" id="CHEBI:61717"/>
    </ligand>
</feature>
<name>A0A2T0VVQ8_9RHOB</name>